<proteinExistence type="inferred from homology"/>
<organism evidence="3 4">
    <name type="scientific">Pontivivens ytuae</name>
    <dbReference type="NCBI Taxonomy" id="2789856"/>
    <lineage>
        <taxon>Bacteria</taxon>
        <taxon>Pseudomonadati</taxon>
        <taxon>Pseudomonadota</taxon>
        <taxon>Alphaproteobacteria</taxon>
        <taxon>Rhodobacterales</taxon>
        <taxon>Paracoccaceae</taxon>
        <taxon>Pontivivens</taxon>
    </lineage>
</organism>
<dbReference type="Gene3D" id="3.40.190.10">
    <property type="entry name" value="Periplasmic binding protein-like II"/>
    <property type="match status" value="1"/>
</dbReference>
<dbReference type="Proteomes" id="UP000594800">
    <property type="component" value="Chromosome"/>
</dbReference>
<dbReference type="KEGG" id="poz:I0K15_16415"/>
<gene>
    <name evidence="3" type="ORF">I0K15_16415</name>
</gene>
<evidence type="ECO:0000313" key="4">
    <source>
        <dbReference type="Proteomes" id="UP000594800"/>
    </source>
</evidence>
<feature type="signal peptide" evidence="2">
    <location>
        <begin position="1"/>
        <end position="23"/>
    </location>
</feature>
<dbReference type="RefSeq" id="WP_196102564.1">
    <property type="nucleotide sequence ID" value="NZ_CP064942.1"/>
</dbReference>
<evidence type="ECO:0000313" key="3">
    <source>
        <dbReference type="EMBL" id="QPH53354.1"/>
    </source>
</evidence>
<dbReference type="PANTHER" id="PTHR42928">
    <property type="entry name" value="TRICARBOXYLATE-BINDING PROTEIN"/>
    <property type="match status" value="1"/>
</dbReference>
<dbReference type="EMBL" id="CP064942">
    <property type="protein sequence ID" value="QPH53354.1"/>
    <property type="molecule type" value="Genomic_DNA"/>
</dbReference>
<evidence type="ECO:0000256" key="1">
    <source>
        <dbReference type="ARBA" id="ARBA00006987"/>
    </source>
</evidence>
<dbReference type="Gene3D" id="3.40.190.150">
    <property type="entry name" value="Bordetella uptake gene, domain 1"/>
    <property type="match status" value="1"/>
</dbReference>
<dbReference type="PANTHER" id="PTHR42928:SF5">
    <property type="entry name" value="BLR1237 PROTEIN"/>
    <property type="match status" value="1"/>
</dbReference>
<dbReference type="InterPro" id="IPR042100">
    <property type="entry name" value="Bug_dom1"/>
</dbReference>
<dbReference type="InterPro" id="IPR005064">
    <property type="entry name" value="BUG"/>
</dbReference>
<keyword evidence="2" id="KW-0732">Signal</keyword>
<protein>
    <submittedName>
        <fullName evidence="3">Tricarboxylate transporter</fullName>
    </submittedName>
</protein>
<evidence type="ECO:0000256" key="2">
    <source>
        <dbReference type="SAM" id="SignalP"/>
    </source>
</evidence>
<comment type="similarity">
    <text evidence="1">Belongs to the UPF0065 (bug) family.</text>
</comment>
<sequence>MMNRRAAMLLMAAGLSAAVPASAQVSFEGETIEFWVPFREGGGTDVWARTLAPLIRENLPGEPVVNVVNNNQGGGIGGSNEFARRMEADGSMIFGTSGSIQIPFLLRDPRVRYDYADWTPVFASPSGGVVYVPADAGIADASEIMEIAGTGARYGSQGVATLDLVPLLAFQLLELEVEPVFGMQSRSNALQSIQRGELQIDYQTTPSYLNGVQPLVEEGDMVPLFTWGALDADGNIVRDPTFPDMPTFPEVYEMVKGEAPSGPAWDAWRAFHAAGFGAQKFIMLPAETDPAIIEAYRAAFEAIVDDPEAMETLVGGIGVYEQIVGEDALTVAKAAATEVPEEAEAWVLNWLSEAYNFSQ</sequence>
<keyword evidence="4" id="KW-1185">Reference proteome</keyword>
<accession>A0A7S9LQD2</accession>
<dbReference type="AlphaFoldDB" id="A0A7S9LQD2"/>
<feature type="chain" id="PRO_5032367685" evidence="2">
    <location>
        <begin position="24"/>
        <end position="359"/>
    </location>
</feature>
<name>A0A7S9LQD2_9RHOB</name>
<reference evidence="3 4" key="1">
    <citation type="submission" date="2020-11" db="EMBL/GenBank/DDBJ databases">
        <title>Description of Pontivivens ytuae sp. nov. isolated from deep sea sediment of Mariana Trench.</title>
        <authorList>
            <person name="Wang Z."/>
            <person name="Sun Q.-L."/>
            <person name="Xu X.-D."/>
            <person name="Tang Y.-Z."/>
            <person name="Zhang J."/>
        </authorList>
    </citation>
    <scope>NUCLEOTIDE SEQUENCE [LARGE SCALE GENOMIC DNA]</scope>
    <source>
        <strain evidence="3 4">MT2928</strain>
    </source>
</reference>